<dbReference type="Proteomes" id="UP000075714">
    <property type="component" value="Unassembled WGS sequence"/>
</dbReference>
<dbReference type="Pfam" id="PF00647">
    <property type="entry name" value="EF1G"/>
    <property type="match status" value="1"/>
</dbReference>
<dbReference type="OrthoDB" id="249703at2759"/>
<dbReference type="InterPro" id="IPR036433">
    <property type="entry name" value="EF1B_G_C_sf"/>
</dbReference>
<dbReference type="PANTHER" id="PTHR43986">
    <property type="entry name" value="ELONGATION FACTOR 1-GAMMA"/>
    <property type="match status" value="1"/>
</dbReference>
<dbReference type="InterPro" id="IPR050802">
    <property type="entry name" value="EF-GSTs"/>
</dbReference>
<organism evidence="3 4">
    <name type="scientific">Gonium pectorale</name>
    <name type="common">Green alga</name>
    <dbReference type="NCBI Taxonomy" id="33097"/>
    <lineage>
        <taxon>Eukaryota</taxon>
        <taxon>Viridiplantae</taxon>
        <taxon>Chlorophyta</taxon>
        <taxon>core chlorophytes</taxon>
        <taxon>Chlorophyceae</taxon>
        <taxon>CS clade</taxon>
        <taxon>Chlamydomonadales</taxon>
        <taxon>Volvocaceae</taxon>
        <taxon>Gonium</taxon>
    </lineage>
</organism>
<comment type="caution">
    <text evidence="3">The sequence shown here is derived from an EMBL/GenBank/DDBJ whole genome shotgun (WGS) entry which is preliminary data.</text>
</comment>
<dbReference type="SUPFAM" id="SSF89942">
    <property type="entry name" value="eEF1-gamma domain"/>
    <property type="match status" value="1"/>
</dbReference>
<dbReference type="GO" id="GO:0005634">
    <property type="term" value="C:nucleus"/>
    <property type="evidence" value="ECO:0007669"/>
    <property type="project" value="TreeGrafter"/>
</dbReference>
<dbReference type="STRING" id="33097.A0A150GDZ4"/>
<feature type="compositionally biased region" description="Polar residues" evidence="1">
    <location>
        <begin position="70"/>
        <end position="80"/>
    </location>
</feature>
<dbReference type="GO" id="GO:0003746">
    <property type="term" value="F:translation elongation factor activity"/>
    <property type="evidence" value="ECO:0007669"/>
    <property type="project" value="InterPro"/>
</dbReference>
<proteinExistence type="predicted"/>
<feature type="compositionally biased region" description="Low complexity" evidence="1">
    <location>
        <begin position="17"/>
        <end position="29"/>
    </location>
</feature>
<feature type="region of interest" description="Disordered" evidence="1">
    <location>
        <begin position="55"/>
        <end position="101"/>
    </location>
</feature>
<dbReference type="AlphaFoldDB" id="A0A150GDZ4"/>
<name>A0A150GDZ4_GONPE</name>
<gene>
    <name evidence="3" type="ORF">GPECTOR_30g154</name>
</gene>
<dbReference type="PANTHER" id="PTHR43986:SF1">
    <property type="entry name" value="ELONGATION FACTOR 1-GAMMA"/>
    <property type="match status" value="1"/>
</dbReference>
<sequence length="297" mass="32785">MGALPVHRCAWGKEPQLDPQPDQQTPLEELPADFLPNADSVGSADEVTRLVLVSDSNADLERGPTPTGVRDSQATPTSDPRSLDPAVTPSGPTGTVTLLPEAPNPVSAFGFRSRYTNESDLSIASTSYDLTGRGDFSDDEDDLDSLFTLHAWKRYYGYNKNKHQDLLKYFWRRFPPRDYSCFCISYRDQDLLLTAYMAENCVNGFVARIEDLGLADGLFLQLYTLHDFKSDQYRIVGLLVVQGQSLPPQLAALSAFDGFVYHKADVGVTLVKQFVSALLVGKSPLNSLQLLSGREVV</sequence>
<evidence type="ECO:0000259" key="2">
    <source>
        <dbReference type="SMART" id="SM01183"/>
    </source>
</evidence>
<evidence type="ECO:0000256" key="1">
    <source>
        <dbReference type="SAM" id="MobiDB-lite"/>
    </source>
</evidence>
<dbReference type="SMART" id="SM01183">
    <property type="entry name" value="EF1G"/>
    <property type="match status" value="1"/>
</dbReference>
<dbReference type="EMBL" id="LSYV01000031">
    <property type="protein sequence ID" value="KXZ48059.1"/>
    <property type="molecule type" value="Genomic_DNA"/>
</dbReference>
<evidence type="ECO:0000313" key="3">
    <source>
        <dbReference type="EMBL" id="KXZ48059.1"/>
    </source>
</evidence>
<keyword evidence="4" id="KW-1185">Reference proteome</keyword>
<protein>
    <recommendedName>
        <fullName evidence="2">EF-1-gamma C-terminal domain-containing protein</fullName>
    </recommendedName>
</protein>
<evidence type="ECO:0000313" key="4">
    <source>
        <dbReference type="Proteomes" id="UP000075714"/>
    </source>
</evidence>
<dbReference type="GO" id="GO:0005737">
    <property type="term" value="C:cytoplasm"/>
    <property type="evidence" value="ECO:0007669"/>
    <property type="project" value="TreeGrafter"/>
</dbReference>
<accession>A0A150GDZ4</accession>
<dbReference type="Gene3D" id="3.30.70.1010">
    <property type="entry name" value="Translation elongation factor EF1B, gamma chain, conserved domain"/>
    <property type="match status" value="1"/>
</dbReference>
<reference evidence="4" key="1">
    <citation type="journal article" date="2016" name="Nat. Commun.">
        <title>The Gonium pectorale genome demonstrates co-option of cell cycle regulation during the evolution of multicellularity.</title>
        <authorList>
            <person name="Hanschen E.R."/>
            <person name="Marriage T.N."/>
            <person name="Ferris P.J."/>
            <person name="Hamaji T."/>
            <person name="Toyoda A."/>
            <person name="Fujiyama A."/>
            <person name="Neme R."/>
            <person name="Noguchi H."/>
            <person name="Minakuchi Y."/>
            <person name="Suzuki M."/>
            <person name="Kawai-Toyooka H."/>
            <person name="Smith D.R."/>
            <person name="Sparks H."/>
            <person name="Anderson J."/>
            <person name="Bakaric R."/>
            <person name="Luria V."/>
            <person name="Karger A."/>
            <person name="Kirschner M.W."/>
            <person name="Durand P.M."/>
            <person name="Michod R.E."/>
            <person name="Nozaki H."/>
            <person name="Olson B.J."/>
        </authorList>
    </citation>
    <scope>NUCLEOTIDE SEQUENCE [LARGE SCALE GENOMIC DNA]</scope>
    <source>
        <strain evidence="4">NIES-2863</strain>
    </source>
</reference>
<feature type="region of interest" description="Disordered" evidence="1">
    <location>
        <begin position="1"/>
        <end position="41"/>
    </location>
</feature>
<feature type="domain" description="EF-1-gamma C-terminal" evidence="2">
    <location>
        <begin position="138"/>
        <end position="245"/>
    </location>
</feature>
<dbReference type="InterPro" id="IPR001662">
    <property type="entry name" value="EF1B_G_C"/>
</dbReference>